<reference evidence="2" key="1">
    <citation type="submission" date="2021-02" db="EMBL/GenBank/DDBJ databases">
        <authorList>
            <person name="Nowell W R."/>
        </authorList>
    </citation>
    <scope>NUCLEOTIDE SEQUENCE</scope>
</reference>
<keyword evidence="1" id="KW-0812">Transmembrane</keyword>
<evidence type="ECO:0000313" key="2">
    <source>
        <dbReference type="EMBL" id="CAF4277380.1"/>
    </source>
</evidence>
<keyword evidence="1" id="KW-0472">Membrane</keyword>
<feature type="non-terminal residue" evidence="2">
    <location>
        <position position="1"/>
    </location>
</feature>
<gene>
    <name evidence="2" type="ORF">OTI717_LOCUS41310</name>
</gene>
<protein>
    <submittedName>
        <fullName evidence="2">Uncharacterized protein</fullName>
    </submittedName>
</protein>
<dbReference type="EMBL" id="CAJOAX010039857">
    <property type="protein sequence ID" value="CAF4277380.1"/>
    <property type="molecule type" value="Genomic_DNA"/>
</dbReference>
<accession>A0A820GF24</accession>
<proteinExistence type="predicted"/>
<dbReference type="AlphaFoldDB" id="A0A820GF24"/>
<evidence type="ECO:0000313" key="3">
    <source>
        <dbReference type="Proteomes" id="UP000663823"/>
    </source>
</evidence>
<dbReference type="Proteomes" id="UP000663823">
    <property type="component" value="Unassembled WGS sequence"/>
</dbReference>
<keyword evidence="1" id="KW-1133">Transmembrane helix</keyword>
<organism evidence="2 3">
    <name type="scientific">Rotaria sordida</name>
    <dbReference type="NCBI Taxonomy" id="392033"/>
    <lineage>
        <taxon>Eukaryota</taxon>
        <taxon>Metazoa</taxon>
        <taxon>Spiralia</taxon>
        <taxon>Gnathifera</taxon>
        <taxon>Rotifera</taxon>
        <taxon>Eurotatoria</taxon>
        <taxon>Bdelloidea</taxon>
        <taxon>Philodinida</taxon>
        <taxon>Philodinidae</taxon>
        <taxon>Rotaria</taxon>
    </lineage>
</organism>
<feature type="transmembrane region" description="Helical" evidence="1">
    <location>
        <begin position="20"/>
        <end position="37"/>
    </location>
</feature>
<sequence>SGYHANDTIKLSLKKATQNITTINGLILLIFYLILTIKEIKLHLYLLK</sequence>
<evidence type="ECO:0000256" key="1">
    <source>
        <dbReference type="SAM" id="Phobius"/>
    </source>
</evidence>
<name>A0A820GF24_9BILA</name>
<comment type="caution">
    <text evidence="2">The sequence shown here is derived from an EMBL/GenBank/DDBJ whole genome shotgun (WGS) entry which is preliminary data.</text>
</comment>